<accession>A0A6I2L1A6</accession>
<dbReference type="CDD" id="cd11613">
    <property type="entry name" value="SAF_AH_GD"/>
    <property type="match status" value="1"/>
</dbReference>
<evidence type="ECO:0000256" key="3">
    <source>
        <dbReference type="NCBIfam" id="TIGR03248"/>
    </source>
</evidence>
<evidence type="ECO:0000256" key="2">
    <source>
        <dbReference type="ARBA" id="ARBA00023239"/>
    </source>
</evidence>
<evidence type="ECO:0000313" key="6">
    <source>
        <dbReference type="Proteomes" id="UP000433309"/>
    </source>
</evidence>
<evidence type="ECO:0000313" key="5">
    <source>
        <dbReference type="EMBL" id="MRW91653.1"/>
    </source>
</evidence>
<evidence type="ECO:0000256" key="1">
    <source>
        <dbReference type="ARBA" id="ARBA00010986"/>
    </source>
</evidence>
<dbReference type="EMBL" id="WKJK01000008">
    <property type="protein sequence ID" value="MRW91653.1"/>
    <property type="molecule type" value="Genomic_DNA"/>
</dbReference>
<dbReference type="InterPro" id="IPR017654">
    <property type="entry name" value="GarD-like"/>
</dbReference>
<dbReference type="Pfam" id="PF04295">
    <property type="entry name" value="GD_AH_second"/>
    <property type="match status" value="1"/>
</dbReference>
<dbReference type="RefSeq" id="WP_154378259.1">
    <property type="nucleotide sequence ID" value="NZ_WKJK01000008.1"/>
</dbReference>
<reference evidence="5 6" key="1">
    <citation type="submission" date="2019-11" db="EMBL/GenBank/DDBJ databases">
        <title>Novel species isolated from a subtropical stream in China.</title>
        <authorList>
            <person name="Lu H."/>
        </authorList>
    </citation>
    <scope>NUCLEOTIDE SEQUENCE [LARGE SCALE GENOMIC DNA]</scope>
    <source>
        <strain evidence="5 6">FT80W</strain>
    </source>
</reference>
<feature type="domain" description="SAF" evidence="4">
    <location>
        <begin position="19"/>
        <end position="89"/>
    </location>
</feature>
<organism evidence="5 6">
    <name type="scientific">Duganella guangzhouensis</name>
    <dbReference type="NCBI Taxonomy" id="2666084"/>
    <lineage>
        <taxon>Bacteria</taxon>
        <taxon>Pseudomonadati</taxon>
        <taxon>Pseudomonadota</taxon>
        <taxon>Betaproteobacteria</taxon>
        <taxon>Burkholderiales</taxon>
        <taxon>Oxalobacteraceae</taxon>
        <taxon>Telluria group</taxon>
        <taxon>Duganella</taxon>
    </lineage>
</organism>
<dbReference type="InterPro" id="IPR007392">
    <property type="entry name" value="GD_AH_second"/>
</dbReference>
<dbReference type="NCBIfam" id="TIGR03248">
    <property type="entry name" value="galactar-dH20"/>
    <property type="match status" value="1"/>
</dbReference>
<comment type="caution">
    <text evidence="5">The sequence shown here is derived from an EMBL/GenBank/DDBJ whole genome shotgun (WGS) entry which is preliminary data.</text>
</comment>
<dbReference type="InterPro" id="IPR052172">
    <property type="entry name" value="UxaA_altronate/galactarate_dh"/>
</dbReference>
<dbReference type="PANTHER" id="PTHR30536">
    <property type="entry name" value="ALTRONATE/GALACTARATE DEHYDRATASE"/>
    <property type="match status" value="1"/>
</dbReference>
<dbReference type="PANTHER" id="PTHR30536:SF1">
    <property type="entry name" value="GALACTARATE DEHYDRATASE (L-THREO-FORMING)"/>
    <property type="match status" value="1"/>
</dbReference>
<protein>
    <recommendedName>
        <fullName evidence="3">Galactarate dehydratase</fullName>
        <ecNumber evidence="3">4.2.1.42</ecNumber>
    </recommendedName>
</protein>
<keyword evidence="6" id="KW-1185">Reference proteome</keyword>
<dbReference type="Gene3D" id="2.30.130.110">
    <property type="match status" value="1"/>
</dbReference>
<name>A0A6I2L1A6_9BURK</name>
<dbReference type="Pfam" id="PF20629">
    <property type="entry name" value="GD_AH_C"/>
    <property type="match status" value="1"/>
</dbReference>
<dbReference type="Pfam" id="PF08666">
    <property type="entry name" value="SAF"/>
    <property type="match status" value="1"/>
</dbReference>
<dbReference type="EC" id="4.2.1.42" evidence="3"/>
<keyword evidence="2 5" id="KW-0456">Lyase</keyword>
<dbReference type="InterPro" id="IPR048332">
    <property type="entry name" value="GD_AH_C"/>
</dbReference>
<dbReference type="AlphaFoldDB" id="A0A6I2L1A6"/>
<comment type="similarity">
    <text evidence="1">Belongs to the UxaA family.</text>
</comment>
<dbReference type="GO" id="GO:0046392">
    <property type="term" value="P:galactarate catabolic process"/>
    <property type="evidence" value="ECO:0007669"/>
    <property type="project" value="UniProtKB-UniRule"/>
</dbReference>
<evidence type="ECO:0000259" key="4">
    <source>
        <dbReference type="SMART" id="SM00858"/>
    </source>
</evidence>
<sequence length="520" mass="55127">MTTPTSAATPRYILMHDNDNVAIVVNDGGLPAGAVFPNGLTLLEPIPQGHKVALRDLAKGDHVIRYNVTIGFAAKDLPAGSWLAEHNVEMPAARELEGLPIATVKPPPMEPLEGYTFQGFRNPDGSVGTRNILAITTTVQCVSGVVEFAVERIKNELLPKYPNVDDVVGLEHTYGCGVAIEAPGAPIPIRTIRNIALNPNFGGQAMVVSLGCEKLQPTRLFPKGSIPIQNAGGADPGLVCLQDAHHVGFMSMIDSIMKQAEVNLAELNKRQRETVPASELVVGVQCGGSDAFSGVTANPAVGFATDLLVRAGATVMFSEVTEVRDGIDQLTSRASSPEVADAMIREMAWYDAYLTRGGVDRSANTTPGNKKGGLSNIVEKAMGSIVKSGSAPITGVLSPGDKLTQKGLIYAATPASDFICGTLQLAAGMNLHVFTTGRGTPYGLAEVPVIKVATRNDLAKRWHDLMDINAGRIASGEATIPDVGWELFQMLLDVASGKETWAEKWKLHNALVLFNPAPVT</sequence>
<gene>
    <name evidence="5" type="primary">garD</name>
    <name evidence="5" type="ORF">GJ699_16800</name>
</gene>
<dbReference type="GO" id="GO:0008867">
    <property type="term" value="F:galactarate dehydratase activity"/>
    <property type="evidence" value="ECO:0007669"/>
    <property type="project" value="UniProtKB-UniRule"/>
</dbReference>
<dbReference type="InterPro" id="IPR013974">
    <property type="entry name" value="SAF"/>
</dbReference>
<proteinExistence type="inferred from homology"/>
<dbReference type="GO" id="GO:0019698">
    <property type="term" value="P:D-galacturonate catabolic process"/>
    <property type="evidence" value="ECO:0007669"/>
    <property type="project" value="TreeGrafter"/>
</dbReference>
<dbReference type="SMART" id="SM00858">
    <property type="entry name" value="SAF"/>
    <property type="match status" value="1"/>
</dbReference>
<dbReference type="InterPro" id="IPR044144">
    <property type="entry name" value="SAF_UxaA/GarD"/>
</dbReference>
<dbReference type="Proteomes" id="UP000433309">
    <property type="component" value="Unassembled WGS sequence"/>
</dbReference>